<dbReference type="FunFam" id="3.40.50.300:FF:000221">
    <property type="entry name" value="Multidrug ABC transporter ATP-binding protein"/>
    <property type="match status" value="1"/>
</dbReference>
<dbReference type="EMBL" id="DWYY01000156">
    <property type="protein sequence ID" value="HJA94150.1"/>
    <property type="molecule type" value="Genomic_DNA"/>
</dbReference>
<keyword evidence="6 13" id="KW-0067">ATP-binding</keyword>
<evidence type="ECO:0000256" key="4">
    <source>
        <dbReference type="ARBA" id="ARBA00022692"/>
    </source>
</evidence>
<protein>
    <submittedName>
        <fullName evidence="13">ABC transporter ATP-binding protein/permease</fullName>
    </submittedName>
</protein>
<dbReference type="SUPFAM" id="SSF52540">
    <property type="entry name" value="P-loop containing nucleoside triphosphate hydrolases"/>
    <property type="match status" value="1"/>
</dbReference>
<feature type="transmembrane region" description="Helical" evidence="10">
    <location>
        <begin position="244"/>
        <end position="265"/>
    </location>
</feature>
<keyword evidence="7 10" id="KW-1133">Transmembrane helix</keyword>
<dbReference type="GO" id="GO:0005524">
    <property type="term" value="F:ATP binding"/>
    <property type="evidence" value="ECO:0007669"/>
    <property type="project" value="UniProtKB-KW"/>
</dbReference>
<dbReference type="InterPro" id="IPR011527">
    <property type="entry name" value="ABC1_TM_dom"/>
</dbReference>
<evidence type="ECO:0000313" key="13">
    <source>
        <dbReference type="EMBL" id="HJA94150.1"/>
    </source>
</evidence>
<dbReference type="Pfam" id="PF00664">
    <property type="entry name" value="ABC_membrane"/>
    <property type="match status" value="1"/>
</dbReference>
<name>A0A9D2I884_9FIRM</name>
<keyword evidence="4 10" id="KW-0812">Transmembrane</keyword>
<evidence type="ECO:0000259" key="12">
    <source>
        <dbReference type="PROSITE" id="PS50929"/>
    </source>
</evidence>
<dbReference type="Proteomes" id="UP000886858">
    <property type="component" value="Unassembled WGS sequence"/>
</dbReference>
<evidence type="ECO:0000256" key="9">
    <source>
        <dbReference type="SAM" id="MobiDB-lite"/>
    </source>
</evidence>
<evidence type="ECO:0000256" key="5">
    <source>
        <dbReference type="ARBA" id="ARBA00022741"/>
    </source>
</evidence>
<comment type="subcellular location">
    <subcellularLocation>
        <location evidence="1">Cell membrane</location>
        <topology evidence="1">Multi-pass membrane protein</topology>
    </subcellularLocation>
</comment>
<dbReference type="InterPro" id="IPR003439">
    <property type="entry name" value="ABC_transporter-like_ATP-bd"/>
</dbReference>
<dbReference type="PROSITE" id="PS50893">
    <property type="entry name" value="ABC_TRANSPORTER_2"/>
    <property type="match status" value="1"/>
</dbReference>
<comment type="caution">
    <text evidence="13">The sequence shown here is derived from an EMBL/GenBank/DDBJ whole genome shotgun (WGS) entry which is preliminary data.</text>
</comment>
<dbReference type="CDD" id="cd07346">
    <property type="entry name" value="ABC_6TM_exporters"/>
    <property type="match status" value="1"/>
</dbReference>
<feature type="transmembrane region" description="Helical" evidence="10">
    <location>
        <begin position="159"/>
        <end position="177"/>
    </location>
</feature>
<feature type="transmembrane region" description="Helical" evidence="10">
    <location>
        <begin position="55"/>
        <end position="78"/>
    </location>
</feature>
<keyword evidence="5" id="KW-0547">Nucleotide-binding</keyword>
<feature type="transmembrane region" description="Helical" evidence="10">
    <location>
        <begin position="21"/>
        <end position="43"/>
    </location>
</feature>
<evidence type="ECO:0000256" key="3">
    <source>
        <dbReference type="ARBA" id="ARBA00022475"/>
    </source>
</evidence>
<proteinExistence type="predicted"/>
<evidence type="ECO:0000256" key="7">
    <source>
        <dbReference type="ARBA" id="ARBA00022989"/>
    </source>
</evidence>
<dbReference type="InterPro" id="IPR039421">
    <property type="entry name" value="Type_1_exporter"/>
</dbReference>
<dbReference type="GO" id="GO:0005886">
    <property type="term" value="C:plasma membrane"/>
    <property type="evidence" value="ECO:0007669"/>
    <property type="project" value="UniProtKB-SubCell"/>
</dbReference>
<feature type="domain" description="ABC transmembrane type-1" evidence="12">
    <location>
        <begin position="19"/>
        <end position="301"/>
    </location>
</feature>
<feature type="transmembrane region" description="Helical" evidence="10">
    <location>
        <begin position="136"/>
        <end position="153"/>
    </location>
</feature>
<evidence type="ECO:0000256" key="2">
    <source>
        <dbReference type="ARBA" id="ARBA00022448"/>
    </source>
</evidence>
<dbReference type="PANTHER" id="PTHR43394">
    <property type="entry name" value="ATP-DEPENDENT PERMEASE MDL1, MITOCHONDRIAL"/>
    <property type="match status" value="1"/>
</dbReference>
<evidence type="ECO:0000313" key="14">
    <source>
        <dbReference type="Proteomes" id="UP000886858"/>
    </source>
</evidence>
<dbReference type="PANTHER" id="PTHR43394:SF1">
    <property type="entry name" value="ATP-BINDING CASSETTE SUB-FAMILY B MEMBER 10, MITOCHONDRIAL"/>
    <property type="match status" value="1"/>
</dbReference>
<dbReference type="Pfam" id="PF00005">
    <property type="entry name" value="ABC_tran"/>
    <property type="match status" value="1"/>
</dbReference>
<dbReference type="GO" id="GO:0016887">
    <property type="term" value="F:ATP hydrolysis activity"/>
    <property type="evidence" value="ECO:0007669"/>
    <property type="project" value="InterPro"/>
</dbReference>
<organism evidence="13 14">
    <name type="scientific">Candidatus Eisenbergiella merdipullorum</name>
    <dbReference type="NCBI Taxonomy" id="2838553"/>
    <lineage>
        <taxon>Bacteria</taxon>
        <taxon>Bacillati</taxon>
        <taxon>Bacillota</taxon>
        <taxon>Clostridia</taxon>
        <taxon>Lachnospirales</taxon>
        <taxon>Lachnospiraceae</taxon>
        <taxon>Eisenbergiella</taxon>
    </lineage>
</organism>
<feature type="compositionally biased region" description="Basic and acidic residues" evidence="9">
    <location>
        <begin position="337"/>
        <end position="349"/>
    </location>
</feature>
<dbReference type="PROSITE" id="PS50929">
    <property type="entry name" value="ABC_TM1F"/>
    <property type="match status" value="1"/>
</dbReference>
<gene>
    <name evidence="13" type="ORF">H9717_13750</name>
</gene>
<dbReference type="SMART" id="SM00382">
    <property type="entry name" value="AAA"/>
    <property type="match status" value="1"/>
</dbReference>
<reference evidence="13" key="1">
    <citation type="journal article" date="2021" name="PeerJ">
        <title>Extensive microbial diversity within the chicken gut microbiome revealed by metagenomics and culture.</title>
        <authorList>
            <person name="Gilroy R."/>
            <person name="Ravi A."/>
            <person name="Getino M."/>
            <person name="Pursley I."/>
            <person name="Horton D.L."/>
            <person name="Alikhan N.F."/>
            <person name="Baker D."/>
            <person name="Gharbi K."/>
            <person name="Hall N."/>
            <person name="Watson M."/>
            <person name="Adriaenssens E.M."/>
            <person name="Foster-Nyarko E."/>
            <person name="Jarju S."/>
            <person name="Secka A."/>
            <person name="Antonio M."/>
            <person name="Oren A."/>
            <person name="Chaudhuri R.R."/>
            <person name="La Ragione R."/>
            <person name="Hildebrand F."/>
            <person name="Pallen M.J."/>
        </authorList>
    </citation>
    <scope>NUCLEOTIDE SEQUENCE</scope>
    <source>
        <strain evidence="13">CHK179-7159</strain>
    </source>
</reference>
<feature type="region of interest" description="Disordered" evidence="9">
    <location>
        <begin position="321"/>
        <end position="352"/>
    </location>
</feature>
<dbReference type="InterPro" id="IPR027417">
    <property type="entry name" value="P-loop_NTPase"/>
</dbReference>
<evidence type="ECO:0000256" key="8">
    <source>
        <dbReference type="ARBA" id="ARBA00023136"/>
    </source>
</evidence>
<dbReference type="Gene3D" id="3.40.50.300">
    <property type="entry name" value="P-loop containing nucleotide triphosphate hydrolases"/>
    <property type="match status" value="1"/>
</dbReference>
<dbReference type="PROSITE" id="PS00211">
    <property type="entry name" value="ABC_TRANSPORTER_1"/>
    <property type="match status" value="1"/>
</dbReference>
<keyword evidence="3" id="KW-1003">Cell membrane</keyword>
<keyword evidence="8 10" id="KW-0472">Membrane</keyword>
<evidence type="ECO:0000259" key="11">
    <source>
        <dbReference type="PROSITE" id="PS50893"/>
    </source>
</evidence>
<dbReference type="GO" id="GO:0015421">
    <property type="term" value="F:ABC-type oligopeptide transporter activity"/>
    <property type="evidence" value="ECO:0007669"/>
    <property type="project" value="TreeGrafter"/>
</dbReference>
<evidence type="ECO:0000256" key="6">
    <source>
        <dbReference type="ARBA" id="ARBA00022840"/>
    </source>
</evidence>
<evidence type="ECO:0000256" key="10">
    <source>
        <dbReference type="SAM" id="Phobius"/>
    </source>
</evidence>
<sequence length="613" mass="67394">MTYMIRSFGFMGKQRIRFWTGAMFSCLELLVAYITPILFQSIIRILETGSIAGEWRMMMALFAVSLAAAPLITLGDYWKKKAVIETEKNMSVALFSKVQSLPLEILQRYDKGDYVTRIVSDTHTAVNKLSGYTFKALLKFVVYTAISMAILIWTDPVYAAVGLFMSVTALVITFFFSPMARRVEQRAKTLVSGLAAPLMEAIVNAPVIRVFSMETKLQKEFAGRCGEVAGERIRFRTMNGTIEAFIYLFSYCVKPVTFLMGIYLLTRGEMDIATIVYLSGITGILSEGIQDFSQFIQNIQSGFVSLDRIYELLDMDAEKKGKGTEAISPETLGQAARRPENGRSGDGRPGDGTLPLIRIRGLHFRYSGREEILKGIDLDIPAGQKAAIVGRSGCGKSTLVKLIIGLYEPTEGTVTIGNARNLSRNLSGKLSGNLVAYVSQACDIFRGSVRENIGYGKEGASFEEIVNAARRAGSDGFIESLPQGYETLIDENGTNLSGGQKQRIAIARALLSEAPILVLDEVTSAMDAATEENILSDLLKETEDRTVLMITHKMRVACRMERILVMEGGRIIESGSHAELLAAKGWYYRAYREQSAESGEAGSGVDETGLTDL</sequence>
<keyword evidence="2" id="KW-0813">Transport</keyword>
<reference evidence="13" key="2">
    <citation type="submission" date="2021-04" db="EMBL/GenBank/DDBJ databases">
        <authorList>
            <person name="Gilroy R."/>
        </authorList>
    </citation>
    <scope>NUCLEOTIDE SEQUENCE</scope>
    <source>
        <strain evidence="13">CHK179-7159</strain>
    </source>
</reference>
<feature type="domain" description="ABC transporter" evidence="11">
    <location>
        <begin position="357"/>
        <end position="593"/>
    </location>
</feature>
<dbReference type="SUPFAM" id="SSF90123">
    <property type="entry name" value="ABC transporter transmembrane region"/>
    <property type="match status" value="1"/>
</dbReference>
<dbReference type="InterPro" id="IPR003593">
    <property type="entry name" value="AAA+_ATPase"/>
</dbReference>
<accession>A0A9D2I884</accession>
<dbReference type="InterPro" id="IPR036640">
    <property type="entry name" value="ABC1_TM_sf"/>
</dbReference>
<dbReference type="AlphaFoldDB" id="A0A9D2I884"/>
<evidence type="ECO:0000256" key="1">
    <source>
        <dbReference type="ARBA" id="ARBA00004651"/>
    </source>
</evidence>
<dbReference type="InterPro" id="IPR017871">
    <property type="entry name" value="ABC_transporter-like_CS"/>
</dbReference>
<dbReference type="Gene3D" id="1.20.1560.10">
    <property type="entry name" value="ABC transporter type 1, transmembrane domain"/>
    <property type="match status" value="1"/>
</dbReference>